<dbReference type="RefSeq" id="WP_166378817.1">
    <property type="nucleotide sequence ID" value="NZ_BAAATT010000005.1"/>
</dbReference>
<dbReference type="Pfam" id="PF13561">
    <property type="entry name" value="adh_short_C2"/>
    <property type="match status" value="1"/>
</dbReference>
<sequence length="245" mass="24469">MDLGVKDHVYVVTGGSRGLGLAAAQALTADGAKVVITGLGDGVAEAARGLGGAEHAVGVVADNADPATGDALVAAALTTFGRLDGAMISVGGPPVGTAMDVEDQVWRQAFESTFLGALRIAKAVAGTCGTGGSITFVLSSSVREPIPGLAVSNGLRPGLAMLAKTLTDELGPKGIRVNGLMPAYIATDRQKELSAITCGKPPDNALGRFGEPAEFGRAAAFLLSPAAGYLTGVMLPVDGGALRML</sequence>
<comment type="similarity">
    <text evidence="1">Belongs to the short-chain dehydrogenases/reductases (SDR) family.</text>
</comment>
<dbReference type="Proteomes" id="UP000660339">
    <property type="component" value="Unassembled WGS sequence"/>
</dbReference>
<dbReference type="AlphaFoldDB" id="A0A8J3LL42"/>
<evidence type="ECO:0000313" key="4">
    <source>
        <dbReference type="Proteomes" id="UP000660339"/>
    </source>
</evidence>
<reference evidence="3" key="1">
    <citation type="submission" date="2021-01" db="EMBL/GenBank/DDBJ databases">
        <title>Whole genome shotgun sequence of Catellatospora methionotrophica NBRC 14553.</title>
        <authorList>
            <person name="Komaki H."/>
            <person name="Tamura T."/>
        </authorList>
    </citation>
    <scope>NUCLEOTIDE SEQUENCE</scope>
    <source>
        <strain evidence="3">NBRC 14553</strain>
    </source>
</reference>
<keyword evidence="2" id="KW-0560">Oxidoreductase</keyword>
<dbReference type="PANTHER" id="PTHR43943">
    <property type="entry name" value="DEHYDROGENASE/REDUCTASE (SDR FAMILY) MEMBER 4"/>
    <property type="match status" value="1"/>
</dbReference>
<proteinExistence type="inferred from homology"/>
<dbReference type="PRINTS" id="PR00081">
    <property type="entry name" value="GDHRDH"/>
</dbReference>
<evidence type="ECO:0000256" key="2">
    <source>
        <dbReference type="ARBA" id="ARBA00023002"/>
    </source>
</evidence>
<comment type="caution">
    <text evidence="3">The sequence shown here is derived from an EMBL/GenBank/DDBJ whole genome shotgun (WGS) entry which is preliminary data.</text>
</comment>
<evidence type="ECO:0000313" key="3">
    <source>
        <dbReference type="EMBL" id="GIG16555.1"/>
    </source>
</evidence>
<dbReference type="InterPro" id="IPR002347">
    <property type="entry name" value="SDR_fam"/>
</dbReference>
<protein>
    <submittedName>
        <fullName evidence="3">Oxidoreductase</fullName>
    </submittedName>
</protein>
<dbReference type="PANTHER" id="PTHR43943:SF17">
    <property type="entry name" value="3-PHENYLPROPIONATE-DIHYDRODIOL_CINNAMIC ACID-DIHYDRODIOL DEHYDROGENASE"/>
    <property type="match status" value="1"/>
</dbReference>
<dbReference type="Gene3D" id="3.40.50.720">
    <property type="entry name" value="NAD(P)-binding Rossmann-like Domain"/>
    <property type="match status" value="1"/>
</dbReference>
<dbReference type="EMBL" id="BONJ01000028">
    <property type="protein sequence ID" value="GIG16555.1"/>
    <property type="molecule type" value="Genomic_DNA"/>
</dbReference>
<gene>
    <name evidence="3" type="ORF">Cme02nite_48870</name>
</gene>
<keyword evidence="4" id="KW-1185">Reference proteome</keyword>
<name>A0A8J3LL42_9ACTN</name>
<organism evidence="3 4">
    <name type="scientific">Catellatospora methionotrophica</name>
    <dbReference type="NCBI Taxonomy" id="121620"/>
    <lineage>
        <taxon>Bacteria</taxon>
        <taxon>Bacillati</taxon>
        <taxon>Actinomycetota</taxon>
        <taxon>Actinomycetes</taxon>
        <taxon>Micromonosporales</taxon>
        <taxon>Micromonosporaceae</taxon>
        <taxon>Catellatospora</taxon>
    </lineage>
</organism>
<dbReference type="InterPro" id="IPR036291">
    <property type="entry name" value="NAD(P)-bd_dom_sf"/>
</dbReference>
<dbReference type="GO" id="GO:0016491">
    <property type="term" value="F:oxidoreductase activity"/>
    <property type="evidence" value="ECO:0007669"/>
    <property type="project" value="UniProtKB-KW"/>
</dbReference>
<accession>A0A8J3LL42</accession>
<dbReference type="SUPFAM" id="SSF51735">
    <property type="entry name" value="NAD(P)-binding Rossmann-fold domains"/>
    <property type="match status" value="1"/>
</dbReference>
<evidence type="ECO:0000256" key="1">
    <source>
        <dbReference type="ARBA" id="ARBA00006484"/>
    </source>
</evidence>